<dbReference type="EMBL" id="PVZG01000014">
    <property type="protein sequence ID" value="PRY24042.1"/>
    <property type="molecule type" value="Genomic_DNA"/>
</dbReference>
<keyword evidence="3" id="KW-1185">Reference proteome</keyword>
<accession>A0A2T0RSC6</accession>
<sequence length="179" mass="19391">MSELSSSSSDRYVQTQQGDAWAADAAAQGKVGTQRLLVVETGPPTEEVRDALQLDTGAEVVVRRRLILADGEPVEIAASYYPAAIAADTALAENKKVRGGAVRVLAEGGHPLDESIERVTAERPTSEDAELLNVAEHEPLIVVRRVSSPAGREPVEYAVNRMVASRVEPLEYRMRNTEQ</sequence>
<dbReference type="SMART" id="SM00866">
    <property type="entry name" value="UTRA"/>
    <property type="match status" value="1"/>
</dbReference>
<dbReference type="OrthoDB" id="3620754at2"/>
<dbReference type="PANTHER" id="PTHR44846">
    <property type="entry name" value="MANNOSYL-D-GLYCERATE TRANSPORT/METABOLISM SYSTEM REPRESSOR MNGR-RELATED"/>
    <property type="match status" value="1"/>
</dbReference>
<dbReference type="InterPro" id="IPR011663">
    <property type="entry name" value="UTRA"/>
</dbReference>
<dbReference type="AlphaFoldDB" id="A0A2T0RSC6"/>
<comment type="caution">
    <text evidence="2">The sequence shown here is derived from an EMBL/GenBank/DDBJ whole genome shotgun (WGS) entry which is preliminary data.</text>
</comment>
<dbReference type="Gene3D" id="3.40.1410.10">
    <property type="entry name" value="Chorismate lyase-like"/>
    <property type="match status" value="1"/>
</dbReference>
<evidence type="ECO:0000259" key="1">
    <source>
        <dbReference type="SMART" id="SM00866"/>
    </source>
</evidence>
<dbReference type="PANTHER" id="PTHR44846:SF17">
    <property type="entry name" value="GNTR-FAMILY TRANSCRIPTIONAL REGULATOR"/>
    <property type="match status" value="1"/>
</dbReference>
<dbReference type="InterPro" id="IPR050679">
    <property type="entry name" value="Bact_HTH_transcr_reg"/>
</dbReference>
<organism evidence="2 3">
    <name type="scientific">Pseudosporangium ferrugineum</name>
    <dbReference type="NCBI Taxonomy" id="439699"/>
    <lineage>
        <taxon>Bacteria</taxon>
        <taxon>Bacillati</taxon>
        <taxon>Actinomycetota</taxon>
        <taxon>Actinomycetes</taxon>
        <taxon>Micromonosporales</taxon>
        <taxon>Micromonosporaceae</taxon>
        <taxon>Pseudosporangium</taxon>
    </lineage>
</organism>
<name>A0A2T0RSC6_9ACTN</name>
<dbReference type="Pfam" id="PF07702">
    <property type="entry name" value="UTRA"/>
    <property type="match status" value="1"/>
</dbReference>
<dbReference type="GO" id="GO:0045892">
    <property type="term" value="P:negative regulation of DNA-templated transcription"/>
    <property type="evidence" value="ECO:0007669"/>
    <property type="project" value="TreeGrafter"/>
</dbReference>
<evidence type="ECO:0000313" key="3">
    <source>
        <dbReference type="Proteomes" id="UP000239209"/>
    </source>
</evidence>
<dbReference type="Proteomes" id="UP000239209">
    <property type="component" value="Unassembled WGS sequence"/>
</dbReference>
<proteinExistence type="predicted"/>
<evidence type="ECO:0000313" key="2">
    <source>
        <dbReference type="EMBL" id="PRY24042.1"/>
    </source>
</evidence>
<protein>
    <submittedName>
        <fullName evidence="2">UTRA domain-containing protein</fullName>
    </submittedName>
</protein>
<dbReference type="RefSeq" id="WP_106129433.1">
    <property type="nucleotide sequence ID" value="NZ_PVZG01000014.1"/>
</dbReference>
<feature type="domain" description="UbiC transcription regulator-associated" evidence="1">
    <location>
        <begin position="27"/>
        <end position="168"/>
    </location>
</feature>
<dbReference type="GO" id="GO:0003677">
    <property type="term" value="F:DNA binding"/>
    <property type="evidence" value="ECO:0007669"/>
    <property type="project" value="InterPro"/>
</dbReference>
<reference evidence="2 3" key="1">
    <citation type="submission" date="2018-03" db="EMBL/GenBank/DDBJ databases">
        <title>Genomic Encyclopedia of Archaeal and Bacterial Type Strains, Phase II (KMG-II): from individual species to whole genera.</title>
        <authorList>
            <person name="Goeker M."/>
        </authorList>
    </citation>
    <scope>NUCLEOTIDE SEQUENCE [LARGE SCALE GENOMIC DNA]</scope>
    <source>
        <strain evidence="2 3">DSM 45348</strain>
    </source>
</reference>
<gene>
    <name evidence="2" type="ORF">CLV70_114175</name>
</gene>
<dbReference type="SUPFAM" id="SSF64288">
    <property type="entry name" value="Chorismate lyase-like"/>
    <property type="match status" value="1"/>
</dbReference>
<dbReference type="InterPro" id="IPR028978">
    <property type="entry name" value="Chorismate_lyase_/UTRA_dom_sf"/>
</dbReference>